<reference evidence="2" key="1">
    <citation type="submission" date="2023-02" db="EMBL/GenBank/DDBJ databases">
        <title>Genome of toxic invasive species Heracleum sosnowskyi carries increased number of genes despite the absence of recent whole-genome duplications.</title>
        <authorList>
            <person name="Schelkunov M."/>
            <person name="Shtratnikova V."/>
            <person name="Makarenko M."/>
            <person name="Klepikova A."/>
            <person name="Omelchenko D."/>
            <person name="Novikova G."/>
            <person name="Obukhova E."/>
            <person name="Bogdanov V."/>
            <person name="Penin A."/>
            <person name="Logacheva M."/>
        </authorList>
    </citation>
    <scope>NUCLEOTIDE SEQUENCE</scope>
    <source>
        <strain evidence="2">Hsosn_3</strain>
        <tissue evidence="2">Leaf</tissue>
    </source>
</reference>
<dbReference type="InterPro" id="IPR016138">
    <property type="entry name" value="Ribosome_inactivat_prot_sub1"/>
</dbReference>
<gene>
    <name evidence="2" type="ORF">POM88_022357</name>
</gene>
<proteinExistence type="inferred from homology"/>
<dbReference type="Pfam" id="PF00161">
    <property type="entry name" value="RIP"/>
    <property type="match status" value="1"/>
</dbReference>
<keyword evidence="1" id="KW-0611">Plant defense</keyword>
<comment type="caution">
    <text evidence="2">The sequence shown here is derived from an EMBL/GenBank/DDBJ whole genome shotgun (WGS) entry which is preliminary data.</text>
</comment>
<dbReference type="Gene3D" id="3.40.420.10">
    <property type="entry name" value="Ricin (A subunit), domain 1"/>
    <property type="match status" value="1"/>
</dbReference>
<accession>A0AAD8IEV6</accession>
<evidence type="ECO:0000313" key="3">
    <source>
        <dbReference type="Proteomes" id="UP001237642"/>
    </source>
</evidence>
<organism evidence="2 3">
    <name type="scientific">Heracleum sosnowskyi</name>
    <dbReference type="NCBI Taxonomy" id="360622"/>
    <lineage>
        <taxon>Eukaryota</taxon>
        <taxon>Viridiplantae</taxon>
        <taxon>Streptophyta</taxon>
        <taxon>Embryophyta</taxon>
        <taxon>Tracheophyta</taxon>
        <taxon>Spermatophyta</taxon>
        <taxon>Magnoliopsida</taxon>
        <taxon>eudicotyledons</taxon>
        <taxon>Gunneridae</taxon>
        <taxon>Pentapetalae</taxon>
        <taxon>asterids</taxon>
        <taxon>campanulids</taxon>
        <taxon>Apiales</taxon>
        <taxon>Apiaceae</taxon>
        <taxon>Apioideae</taxon>
        <taxon>apioid superclade</taxon>
        <taxon>Tordylieae</taxon>
        <taxon>Tordyliinae</taxon>
        <taxon>Heracleum</taxon>
    </lineage>
</organism>
<dbReference type="EMBL" id="JAUIZM010000005">
    <property type="protein sequence ID" value="KAK1384622.1"/>
    <property type="molecule type" value="Genomic_DNA"/>
</dbReference>
<dbReference type="GO" id="GO:0017148">
    <property type="term" value="P:negative regulation of translation"/>
    <property type="evidence" value="ECO:0007669"/>
    <property type="project" value="UniProtKB-KW"/>
</dbReference>
<comment type="catalytic activity">
    <reaction evidence="1">
        <text>Endohydrolysis of the N-glycosidic bond at one specific adenosine on the 28S rRNA.</text>
        <dbReference type="EC" id="3.2.2.22"/>
    </reaction>
</comment>
<sequence>MLKPPEDNDLFAKCLREHGMGKLFILPIGDSYRYLQGAARHEREYVDIGVKELEETFKTLANYDKGESVKELEEVAKALLFFTQFLCEAVRIIPQADMIIGAFNSNEAIRIPDWILLLHHGSRPSVEIDVVHINSLKSGELVRAYYDRVVKFLCGGSHRKFIRWCRKKVNIDEFIVFVKFELNDIYIGGFMLENGNCFLLDRAMLKFDT</sequence>
<dbReference type="AlphaFoldDB" id="A0AAD8IEV6"/>
<keyword evidence="1" id="KW-0800">Toxin</keyword>
<protein>
    <recommendedName>
        <fullName evidence="1">rRNA N-glycosylase</fullName>
        <ecNumber evidence="1">3.2.2.22</ecNumber>
    </recommendedName>
</protein>
<evidence type="ECO:0000313" key="2">
    <source>
        <dbReference type="EMBL" id="KAK1384622.1"/>
    </source>
</evidence>
<dbReference type="GO" id="GO:0030598">
    <property type="term" value="F:rRNA N-glycosylase activity"/>
    <property type="evidence" value="ECO:0007669"/>
    <property type="project" value="UniProtKB-EC"/>
</dbReference>
<keyword evidence="1" id="KW-0378">Hydrolase</keyword>
<name>A0AAD8IEV6_9APIA</name>
<dbReference type="InterPro" id="IPR036041">
    <property type="entry name" value="Ribosome-inact_prot_sf"/>
</dbReference>
<keyword evidence="3" id="KW-1185">Reference proteome</keyword>
<comment type="similarity">
    <text evidence="1">Belongs to the ribosome-inactivating protein family.</text>
</comment>
<evidence type="ECO:0000256" key="1">
    <source>
        <dbReference type="RuleBase" id="RU004915"/>
    </source>
</evidence>
<dbReference type="SUPFAM" id="SSF56371">
    <property type="entry name" value="Ribosome inactivating proteins (RIP)"/>
    <property type="match status" value="1"/>
</dbReference>
<dbReference type="GO" id="GO:0090729">
    <property type="term" value="F:toxin activity"/>
    <property type="evidence" value="ECO:0007669"/>
    <property type="project" value="UniProtKB-KW"/>
</dbReference>
<keyword evidence="1" id="KW-0652">Protein synthesis inhibitor</keyword>
<dbReference type="Proteomes" id="UP001237642">
    <property type="component" value="Unassembled WGS sequence"/>
</dbReference>
<reference evidence="2" key="2">
    <citation type="submission" date="2023-05" db="EMBL/GenBank/DDBJ databases">
        <authorList>
            <person name="Schelkunov M.I."/>
        </authorList>
    </citation>
    <scope>NUCLEOTIDE SEQUENCE</scope>
    <source>
        <strain evidence="2">Hsosn_3</strain>
        <tissue evidence="2">Leaf</tissue>
    </source>
</reference>
<dbReference type="InterPro" id="IPR001574">
    <property type="entry name" value="Ribosome_inactivat_prot"/>
</dbReference>
<dbReference type="GO" id="GO:0006952">
    <property type="term" value="P:defense response"/>
    <property type="evidence" value="ECO:0007669"/>
    <property type="project" value="UniProtKB-KW"/>
</dbReference>
<dbReference type="EC" id="3.2.2.22" evidence="1"/>